<dbReference type="EMBL" id="CABVPU010000005">
    <property type="protein sequence ID" value="VWB42555.1"/>
    <property type="molecule type" value="Genomic_DNA"/>
</dbReference>
<gene>
    <name evidence="2" type="ORF">BLA15945_01945</name>
</gene>
<evidence type="ECO:0000259" key="1">
    <source>
        <dbReference type="Pfam" id="PF03235"/>
    </source>
</evidence>
<dbReference type="PANTHER" id="PTHR37292:SF2">
    <property type="entry name" value="DUF262 DOMAIN-CONTAINING PROTEIN"/>
    <property type="match status" value="1"/>
</dbReference>
<accession>A0A6P2JEY6</accession>
<dbReference type="Pfam" id="PF03235">
    <property type="entry name" value="GmrSD_N"/>
    <property type="match status" value="1"/>
</dbReference>
<dbReference type="Proteomes" id="UP000494174">
    <property type="component" value="Unassembled WGS sequence"/>
</dbReference>
<organism evidence="2 3">
    <name type="scientific">Burkholderia lata (strain ATCC 17760 / DSM 23089 / LMG 22485 / NCIMB 9086 / R18194 / 383)</name>
    <dbReference type="NCBI Taxonomy" id="482957"/>
    <lineage>
        <taxon>Bacteria</taxon>
        <taxon>Pseudomonadati</taxon>
        <taxon>Pseudomonadota</taxon>
        <taxon>Betaproteobacteria</taxon>
        <taxon>Burkholderiales</taxon>
        <taxon>Burkholderiaceae</taxon>
        <taxon>Burkholderia</taxon>
        <taxon>Burkholderia cepacia complex</taxon>
    </lineage>
</organism>
<evidence type="ECO:0000313" key="3">
    <source>
        <dbReference type="Proteomes" id="UP000494174"/>
    </source>
</evidence>
<reference evidence="2 3" key="1">
    <citation type="submission" date="2019-09" db="EMBL/GenBank/DDBJ databases">
        <authorList>
            <person name="Depoorter E."/>
        </authorList>
    </citation>
    <scope>NUCLEOTIDE SEQUENCE [LARGE SCALE GENOMIC DNA]</scope>
    <source>
        <strain evidence="2">R-15945</strain>
    </source>
</reference>
<protein>
    <recommendedName>
        <fullName evidence="1">GmrSD restriction endonucleases N-terminal domain-containing protein</fullName>
    </recommendedName>
</protein>
<dbReference type="PANTHER" id="PTHR37292">
    <property type="entry name" value="VNG6097C"/>
    <property type="match status" value="1"/>
</dbReference>
<dbReference type="AlphaFoldDB" id="A0A6P2JEY6"/>
<sequence>MSLLDSIYHGYPVGSLLLWSTKTPLKHERDVGGFELPKTPEDFPVNYLLDGQQRLTTLYGVFNSDAKTADPELARRFDVSFVPEAGAFVHSSVADPIKSINLRSILDTTRLLPELPRFSPDEQRIIATLTERFKDYEFPVVTIRDRSNQEVCRVFQRINSSGTSLSTLELLSAWTWSDQFNLMNEIEELLDRLSDSGYEELGEELVLRCLSAVVQGTINAEDLVDTPPDQLIQGMTKLKQAMYATVDFLEKELQIKNVVFVPFPIMLVPLVGFYARTLKPNAAQILGLKRWFWHCVFTQKYKAGTNTAVLDDLKKMESLAVDDAVFSGLDAKIDSEIFKKTWRINSTVAKAAICMFAQASPRSFLTGVVVDLGSVMSAYNAREFHHIYPKSFLASQGIQFHQSNIIANVCLLTSSDNRKISDDNPSVYMLNIPKGLKDSIADSALVPREMFDGSRTYADFVEARANLLVQKAQSLVRTGSL</sequence>
<evidence type="ECO:0000313" key="2">
    <source>
        <dbReference type="EMBL" id="VWB42555.1"/>
    </source>
</evidence>
<feature type="domain" description="GmrSD restriction endonucleases N-terminal" evidence="1">
    <location>
        <begin position="3"/>
        <end position="174"/>
    </location>
</feature>
<dbReference type="InterPro" id="IPR004919">
    <property type="entry name" value="GmrSD_N"/>
</dbReference>
<proteinExistence type="predicted"/>
<name>A0A6P2JEY6_BURL3</name>